<dbReference type="RefSeq" id="WP_268264965.1">
    <property type="nucleotide sequence ID" value="NZ_JALQCW010000019.1"/>
</dbReference>
<reference evidence="2 3" key="2">
    <citation type="journal article" date="2023" name="Plant Pathol.">
        <title>Dismantling and reorganizing Pseudomonas marginalis sensu#lato.</title>
        <authorList>
            <person name="Sawada H."/>
            <person name="Fujikawa T."/>
            <person name="Satou M."/>
        </authorList>
    </citation>
    <scope>NUCLEOTIDE SEQUENCE [LARGE SCALE GENOMIC DNA]</scope>
    <source>
        <strain evidence="2 3">MAFF 302030</strain>
    </source>
</reference>
<dbReference type="NCBIfam" id="NF047539">
    <property type="entry name" value="XAC2610_fam"/>
    <property type="match status" value="1"/>
</dbReference>
<comment type="caution">
    <text evidence="2">The sequence shown here is derived from an EMBL/GenBank/DDBJ whole genome shotgun (WGS) entry which is preliminary data.</text>
</comment>
<organism evidence="2 3">
    <name type="scientific">Pseudomonas morbosilactucae</name>
    <dbReference type="NCBI Taxonomy" id="2938197"/>
    <lineage>
        <taxon>Bacteria</taxon>
        <taxon>Pseudomonadati</taxon>
        <taxon>Pseudomonadota</taxon>
        <taxon>Gammaproteobacteria</taxon>
        <taxon>Pseudomonadales</taxon>
        <taxon>Pseudomonadaceae</taxon>
        <taxon>Pseudomonas</taxon>
    </lineage>
</organism>
<dbReference type="InterPro" id="IPR058087">
    <property type="entry name" value="XAC2610_dom"/>
</dbReference>
<reference evidence="2 3" key="1">
    <citation type="journal article" date="2022" name="Int. J. Syst. Evol. Microbiol.">
        <title>Pseudomonas aegrilactucae sp. nov. and Pseudomonas morbosilactucae sp. nov., pathogens causing bacterial rot of lettuce in Japan.</title>
        <authorList>
            <person name="Sawada H."/>
            <person name="Fujikawa T."/>
            <person name="Satou M."/>
        </authorList>
    </citation>
    <scope>NUCLEOTIDE SEQUENCE [LARGE SCALE GENOMIC DNA]</scope>
    <source>
        <strain evidence="2 3">MAFF 302030</strain>
    </source>
</reference>
<evidence type="ECO:0000313" key="2">
    <source>
        <dbReference type="EMBL" id="MCK9798002.1"/>
    </source>
</evidence>
<feature type="chain" id="PRO_5040724752" evidence="1">
    <location>
        <begin position="21"/>
        <end position="452"/>
    </location>
</feature>
<proteinExistence type="predicted"/>
<dbReference type="AlphaFoldDB" id="A0A9X1YVE4"/>
<feature type="signal peptide" evidence="1">
    <location>
        <begin position="1"/>
        <end position="20"/>
    </location>
</feature>
<dbReference type="EMBL" id="JALQCW010000019">
    <property type="protein sequence ID" value="MCK9798002.1"/>
    <property type="molecule type" value="Genomic_DNA"/>
</dbReference>
<evidence type="ECO:0000256" key="1">
    <source>
        <dbReference type="SAM" id="SignalP"/>
    </source>
</evidence>
<keyword evidence="1" id="KW-0732">Signal</keyword>
<sequence length="452" mass="49913">MLIRPALVLASLLLATSAVAEPLVYRLTDPAQKYAIELRFAQAPATSYDPAPVTVSLRDKASGELLQTLVSPEAYATLKTDGSLSTGQAPMYGDQSVLFFDDFNFDGEQDLALRNGSEGGYGGPSYDVYLFDPATRRLQLSQAFSDLTRDGQLGMFETDGQRRRLHTWTKSGCCWHQDASWEVHNNLPVMVEERTEELYNPPEQEAFMPRDYFNVSVRTLVNGQWQEHSHLEGPYNEAPEVFSGTLNGKLPVELWWQRQGEVLVGEVRYPRGGSGKPIRVVGGDYETGSVTLVESGANGEVSGTWYVHTEDDAQGNRGAVWTHGGKRFNGSLRRVSVEVAPDKLGSVADNQRSGRYLMRDDATQRRAELTVKIIPGPNPHDLGSAELQLRLEQPGAAPLVMQQRVPLTASNLAIAWDPQARRGYRVQLLRGALLVSGNHEGRDIAGTYVKQP</sequence>
<evidence type="ECO:0000313" key="3">
    <source>
        <dbReference type="Proteomes" id="UP001155059"/>
    </source>
</evidence>
<dbReference type="Proteomes" id="UP001155059">
    <property type="component" value="Unassembled WGS sequence"/>
</dbReference>
<protein>
    <submittedName>
        <fullName evidence="2">Uncharacterized protein</fullName>
    </submittedName>
</protein>
<gene>
    <name evidence="2" type="ORF">M1B34_09740</name>
</gene>
<name>A0A9X1YVE4_9PSED</name>
<accession>A0A9X1YVE4</accession>